<feature type="non-terminal residue" evidence="1">
    <location>
        <position position="1"/>
    </location>
</feature>
<dbReference type="OrthoDB" id="3341102at2759"/>
<gene>
    <name evidence="1" type="ORF">FIBSPDRAFT_691937</name>
</gene>
<keyword evidence="2" id="KW-1185">Reference proteome</keyword>
<dbReference type="AlphaFoldDB" id="A0A166EQY6"/>
<feature type="non-terminal residue" evidence="1">
    <location>
        <position position="204"/>
    </location>
</feature>
<proteinExistence type="predicted"/>
<protein>
    <recommendedName>
        <fullName evidence="3">DDE-1 domain-containing protein</fullName>
    </recommendedName>
</protein>
<evidence type="ECO:0000313" key="1">
    <source>
        <dbReference type="EMBL" id="KZP16016.1"/>
    </source>
</evidence>
<dbReference type="Proteomes" id="UP000076532">
    <property type="component" value="Unassembled WGS sequence"/>
</dbReference>
<accession>A0A166EQY6</accession>
<organism evidence="1 2">
    <name type="scientific">Athelia psychrophila</name>
    <dbReference type="NCBI Taxonomy" id="1759441"/>
    <lineage>
        <taxon>Eukaryota</taxon>
        <taxon>Fungi</taxon>
        <taxon>Dikarya</taxon>
        <taxon>Basidiomycota</taxon>
        <taxon>Agaricomycotina</taxon>
        <taxon>Agaricomycetes</taxon>
        <taxon>Agaricomycetidae</taxon>
        <taxon>Atheliales</taxon>
        <taxon>Atheliaceae</taxon>
        <taxon>Athelia</taxon>
    </lineage>
</organism>
<dbReference type="EMBL" id="KV417598">
    <property type="protein sequence ID" value="KZP16016.1"/>
    <property type="molecule type" value="Genomic_DNA"/>
</dbReference>
<reference evidence="1 2" key="1">
    <citation type="journal article" date="2016" name="Mol. Biol. Evol.">
        <title>Comparative Genomics of Early-Diverging Mushroom-Forming Fungi Provides Insights into the Origins of Lignocellulose Decay Capabilities.</title>
        <authorList>
            <person name="Nagy L.G."/>
            <person name="Riley R."/>
            <person name="Tritt A."/>
            <person name="Adam C."/>
            <person name="Daum C."/>
            <person name="Floudas D."/>
            <person name="Sun H."/>
            <person name="Yadav J.S."/>
            <person name="Pangilinan J."/>
            <person name="Larsson K.H."/>
            <person name="Matsuura K."/>
            <person name="Barry K."/>
            <person name="Labutti K."/>
            <person name="Kuo R."/>
            <person name="Ohm R.A."/>
            <person name="Bhattacharya S.S."/>
            <person name="Shirouzu T."/>
            <person name="Yoshinaga Y."/>
            <person name="Martin F.M."/>
            <person name="Grigoriev I.V."/>
            <person name="Hibbett D.S."/>
        </authorList>
    </citation>
    <scope>NUCLEOTIDE SEQUENCE [LARGE SCALE GENOMIC DNA]</scope>
    <source>
        <strain evidence="1 2">CBS 109695</strain>
    </source>
</reference>
<evidence type="ECO:0008006" key="3">
    <source>
        <dbReference type="Google" id="ProtNLM"/>
    </source>
</evidence>
<sequence>LGWSERCATRAAQKLPTNYEARLDESFLRQACIICDYGIPAELRVNTDQTQTHYQMGGKRTWNKSGEKQVMTMGMDEKRAFTLVPSISASGEVLPMQAIFQGKTDNSCPSKTARRYDEATDNQFVFEPSLTGTYWSTQATMQRLVDLIIAPYFERKKADLLLPPSQCSMWLIDCWSVHRSAEFLGWMRTTHPNIIVTFVPGNCT</sequence>
<evidence type="ECO:0000313" key="2">
    <source>
        <dbReference type="Proteomes" id="UP000076532"/>
    </source>
</evidence>
<name>A0A166EQY6_9AGAM</name>